<dbReference type="Proteomes" id="UP001165064">
    <property type="component" value="Unassembled WGS sequence"/>
</dbReference>
<gene>
    <name evidence="1" type="ORF">Amon02_001027700</name>
</gene>
<comment type="caution">
    <text evidence="1">The sequence shown here is derived from an EMBL/GenBank/DDBJ whole genome shotgun (WGS) entry which is preliminary data.</text>
</comment>
<name>A0ACB5U0F3_AMBMO</name>
<accession>A0ACB5U0F3</accession>
<dbReference type="EMBL" id="BSXS01010169">
    <property type="protein sequence ID" value="GME97583.1"/>
    <property type="molecule type" value="Genomic_DNA"/>
</dbReference>
<evidence type="ECO:0000313" key="2">
    <source>
        <dbReference type="Proteomes" id="UP001165064"/>
    </source>
</evidence>
<proteinExistence type="predicted"/>
<keyword evidence="2" id="KW-1185">Reference proteome</keyword>
<organism evidence="1 2">
    <name type="scientific">Ambrosiozyma monospora</name>
    <name type="common">Yeast</name>
    <name type="synonym">Endomycopsis monosporus</name>
    <dbReference type="NCBI Taxonomy" id="43982"/>
    <lineage>
        <taxon>Eukaryota</taxon>
        <taxon>Fungi</taxon>
        <taxon>Dikarya</taxon>
        <taxon>Ascomycota</taxon>
        <taxon>Saccharomycotina</taxon>
        <taxon>Pichiomycetes</taxon>
        <taxon>Pichiales</taxon>
        <taxon>Pichiaceae</taxon>
        <taxon>Ambrosiozyma</taxon>
    </lineage>
</organism>
<evidence type="ECO:0000313" key="1">
    <source>
        <dbReference type="EMBL" id="GME97583.1"/>
    </source>
</evidence>
<protein>
    <submittedName>
        <fullName evidence="1">Unnamed protein product</fullName>
    </submittedName>
</protein>
<reference evidence="1" key="1">
    <citation type="submission" date="2023-04" db="EMBL/GenBank/DDBJ databases">
        <title>Ambrosiozyma monospora NBRC 10751.</title>
        <authorList>
            <person name="Ichikawa N."/>
            <person name="Sato H."/>
            <person name="Tonouchi N."/>
        </authorList>
    </citation>
    <scope>NUCLEOTIDE SEQUENCE</scope>
    <source>
        <strain evidence="1">NBRC 10751</strain>
    </source>
</reference>
<sequence>MNYSVSIFHSEERRSSITPALSATFLDWCPSDSHWFLHKPALYLPNYETGTMMQLPPDSESTSNLSILSRPTKPIIAKKLSNSNSEVNRNVDIYPDIPLDVSLDFGLQDNFEITNQLGDIPVKFSCEMDIAVSDLKYNGMSTGLGSFKVTEISVSLMHEFNIHGSADLVEQPLCKHKGTKLFGFDLKDFHYDTRLKEWALKTTLNEIINDTKTLFDCLSDPVMGNTIISNYFASRSVIKVSLPVILNHRN</sequence>